<gene>
    <name evidence="1" type="ORF">ARMOST_20435</name>
</gene>
<name>A0A284S7C5_ARMOS</name>
<proteinExistence type="predicted"/>
<reference evidence="2" key="1">
    <citation type="journal article" date="2017" name="Nat. Ecol. Evol.">
        <title>Genome expansion and lineage-specific genetic innovations in the forest pathogenic fungi Armillaria.</title>
        <authorList>
            <person name="Sipos G."/>
            <person name="Prasanna A.N."/>
            <person name="Walter M.C."/>
            <person name="O'Connor E."/>
            <person name="Balint B."/>
            <person name="Krizsan K."/>
            <person name="Kiss B."/>
            <person name="Hess J."/>
            <person name="Varga T."/>
            <person name="Slot J."/>
            <person name="Riley R."/>
            <person name="Boka B."/>
            <person name="Rigling D."/>
            <person name="Barry K."/>
            <person name="Lee J."/>
            <person name="Mihaltcheva S."/>
            <person name="LaButti K."/>
            <person name="Lipzen A."/>
            <person name="Waldron R."/>
            <person name="Moloney N.M."/>
            <person name="Sperisen C."/>
            <person name="Kredics L."/>
            <person name="Vagvoelgyi C."/>
            <person name="Patrignani A."/>
            <person name="Fitzpatrick D."/>
            <person name="Nagy I."/>
            <person name="Doyle S."/>
            <person name="Anderson J.B."/>
            <person name="Grigoriev I.V."/>
            <person name="Gueldener U."/>
            <person name="Muensterkoetter M."/>
            <person name="Nagy L.G."/>
        </authorList>
    </citation>
    <scope>NUCLEOTIDE SEQUENCE [LARGE SCALE GENOMIC DNA]</scope>
    <source>
        <strain evidence="2">C18/9</strain>
    </source>
</reference>
<dbReference type="AlphaFoldDB" id="A0A284S7C5"/>
<keyword evidence="2" id="KW-1185">Reference proteome</keyword>
<dbReference type="EMBL" id="FUEG01000039">
    <property type="protein sequence ID" value="SJL16905.1"/>
    <property type="molecule type" value="Genomic_DNA"/>
</dbReference>
<sequence length="92" mass="10291">MTVVTMSEEFAPVFGQIEKLDMWFAFESQFLCSCFSADKVSVIDVREEEHPSSGVLVILPVRVGANVAMLPGRTPHGLPRAMIRWKQHRSTG</sequence>
<dbReference type="Proteomes" id="UP000219338">
    <property type="component" value="Unassembled WGS sequence"/>
</dbReference>
<evidence type="ECO:0000313" key="2">
    <source>
        <dbReference type="Proteomes" id="UP000219338"/>
    </source>
</evidence>
<protein>
    <submittedName>
        <fullName evidence="1">Uncharacterized protein</fullName>
    </submittedName>
</protein>
<evidence type="ECO:0000313" key="1">
    <source>
        <dbReference type="EMBL" id="SJL16905.1"/>
    </source>
</evidence>
<organism evidence="1 2">
    <name type="scientific">Armillaria ostoyae</name>
    <name type="common">Armillaria root rot fungus</name>
    <dbReference type="NCBI Taxonomy" id="47428"/>
    <lineage>
        <taxon>Eukaryota</taxon>
        <taxon>Fungi</taxon>
        <taxon>Dikarya</taxon>
        <taxon>Basidiomycota</taxon>
        <taxon>Agaricomycotina</taxon>
        <taxon>Agaricomycetes</taxon>
        <taxon>Agaricomycetidae</taxon>
        <taxon>Agaricales</taxon>
        <taxon>Marasmiineae</taxon>
        <taxon>Physalacriaceae</taxon>
        <taxon>Armillaria</taxon>
    </lineage>
</organism>
<accession>A0A284S7C5</accession>